<dbReference type="InterPro" id="IPR027417">
    <property type="entry name" value="P-loop_NTPase"/>
</dbReference>
<proteinExistence type="inferred from homology"/>
<keyword evidence="5" id="KW-0342">GTP-binding</keyword>
<dbReference type="EMBL" id="CP025989">
    <property type="protein sequence ID" value="AWD33363.1"/>
    <property type="molecule type" value="Genomic_DNA"/>
</dbReference>
<dbReference type="Pfam" id="PF01926">
    <property type="entry name" value="MMR_HSR1"/>
    <property type="match status" value="2"/>
</dbReference>
<evidence type="ECO:0000256" key="1">
    <source>
        <dbReference type="ARBA" id="ARBA00008279"/>
    </source>
</evidence>
<evidence type="ECO:0000256" key="3">
    <source>
        <dbReference type="ARBA" id="ARBA00022517"/>
    </source>
</evidence>
<dbReference type="OrthoDB" id="9805918at2"/>
<feature type="domain" description="G" evidence="6">
    <location>
        <begin position="7"/>
        <end position="127"/>
    </location>
</feature>
<comment type="similarity">
    <text evidence="1 5">Belongs to the TRAFAC class TrmE-Era-EngA-EngB-Septin-like GTPase superfamily. EngA (Der) GTPase family.</text>
</comment>
<dbReference type="PRINTS" id="PR00326">
    <property type="entry name" value="GTP1OBG"/>
</dbReference>
<name>A0A2U8BSR5_9RICK</name>
<keyword evidence="8" id="KW-1185">Reference proteome</keyword>
<evidence type="ECO:0000313" key="8">
    <source>
        <dbReference type="Proteomes" id="UP000244519"/>
    </source>
</evidence>
<dbReference type="InterPro" id="IPR016484">
    <property type="entry name" value="GTPase_Der"/>
</dbReference>
<sequence length="470" mass="52968">MNSALPKVAIVGRSNVGKSTLFNALCRRKLAIVHDTLFVTRDIRKYKVVLDALQFVLLDAPGYYVSEAENERRELDKTIIAKCLKAIDEADIVLFMIDGTSSTNVVDAEIATLLYRMKKHVIVVVNKSDIGGIHNVDFSYIPYFDIVIPISSLHRHGFATLSRVLSDVMQRCGLSCDEVVSSDVAQVQDADDIHLSRRCKIAIVGRPNVGKSTLFNNILKTQRSITSAVSHTTRDTVSDEMSVTVNGIDILMELNDTAGMRRKANIEESIEKASVFQSIATVREVDIVVVVIESEKLFEVQDLRIIQLCAKEKKGLIIVVNKMDLVSDAKRLQEEVHFIMREKVNVLVLPVVLFTSALYSKGIRKELFDYVLAVADVRKRKFATSFLNRKLMPFLSCITWRIEGNRTGRIKCIAYEKDITFKVFVNKKPPLYKVQEIRNVVASKLELTGNPVSIVLSVNENPYTTHLRKY</sequence>
<evidence type="ECO:0000313" key="7">
    <source>
        <dbReference type="EMBL" id="AWD33363.1"/>
    </source>
</evidence>
<evidence type="ECO:0000259" key="6">
    <source>
        <dbReference type="Pfam" id="PF01926"/>
    </source>
</evidence>
<keyword evidence="4 5" id="KW-0677">Repeat</keyword>
<dbReference type="PANTHER" id="PTHR43834">
    <property type="entry name" value="GTPASE DER"/>
    <property type="match status" value="1"/>
</dbReference>
<dbReference type="Gene3D" id="3.40.50.300">
    <property type="entry name" value="P-loop containing nucleotide triphosphate hydrolases"/>
    <property type="match status" value="2"/>
</dbReference>
<comment type="function">
    <text evidence="5">GTPase that plays an essential role in the late steps of ribosome biogenesis.</text>
</comment>
<evidence type="ECO:0000256" key="4">
    <source>
        <dbReference type="ARBA" id="ARBA00022737"/>
    </source>
</evidence>
<dbReference type="SUPFAM" id="SSF52540">
    <property type="entry name" value="P-loop containing nucleoside triphosphate hydrolases"/>
    <property type="match status" value="2"/>
</dbReference>
<accession>A0A2U8BSR5</accession>
<dbReference type="GO" id="GO:0005525">
    <property type="term" value="F:GTP binding"/>
    <property type="evidence" value="ECO:0007669"/>
    <property type="project" value="UniProtKB-KW"/>
</dbReference>
<keyword evidence="5" id="KW-0547">Nucleotide-binding</keyword>
<dbReference type="NCBIfam" id="TIGR03594">
    <property type="entry name" value="GTPase_EngA"/>
    <property type="match status" value="1"/>
</dbReference>
<dbReference type="PIRSF" id="PIRSF006485">
    <property type="entry name" value="GTP-binding_EngA"/>
    <property type="match status" value="1"/>
</dbReference>
<keyword evidence="3" id="KW-0690">Ribosome biogenesis</keyword>
<protein>
    <recommendedName>
        <fullName evidence="2 5">GTPase Der</fullName>
    </recommendedName>
</protein>
<dbReference type="GO" id="GO:0042254">
    <property type="term" value="P:ribosome biogenesis"/>
    <property type="evidence" value="ECO:0007669"/>
    <property type="project" value="UniProtKB-KW"/>
</dbReference>
<dbReference type="PANTHER" id="PTHR43834:SF6">
    <property type="entry name" value="GTPASE DER"/>
    <property type="match status" value="1"/>
</dbReference>
<dbReference type="KEGG" id="fso:Fsol_00576"/>
<dbReference type="InterPro" id="IPR006073">
    <property type="entry name" value="GTP-bd"/>
</dbReference>
<dbReference type="RefSeq" id="WP_108673376.1">
    <property type="nucleotide sequence ID" value="NZ_CP025989.1"/>
</dbReference>
<organism evidence="7 8">
    <name type="scientific">Candidatus Fokinia solitaria</name>
    <dbReference type="NCBI Taxonomy" id="1802984"/>
    <lineage>
        <taxon>Bacteria</taxon>
        <taxon>Pseudomonadati</taxon>
        <taxon>Pseudomonadota</taxon>
        <taxon>Alphaproteobacteria</taxon>
        <taxon>Rickettsiales</taxon>
        <taxon>Candidatus Midichloriaceae</taxon>
        <taxon>Candidatus Fokinia</taxon>
    </lineage>
</organism>
<reference evidence="7 8" key="1">
    <citation type="journal article" date="2018" name="Genome Biol. Evol.">
        <title>The Genome Sequence of "Candidatus Fokinia solitaria": Insights on Reductive Evolution in Rickettsiales.</title>
        <authorList>
            <person name="Floriano A.M."/>
            <person name="Castelli M."/>
            <person name="Krenek S."/>
            <person name="Berendonk T.U."/>
            <person name="Bazzocchi C."/>
            <person name="Petroni G."/>
            <person name="Sassera D."/>
        </authorList>
    </citation>
    <scope>NUCLEOTIDE SEQUENCE [LARGE SCALE GENOMIC DNA]</scope>
    <source>
        <strain evidence="7">Rio ETE_ALG 3VII</strain>
    </source>
</reference>
<dbReference type="NCBIfam" id="TIGR00231">
    <property type="entry name" value="small_GTP"/>
    <property type="match status" value="2"/>
</dbReference>
<dbReference type="AlphaFoldDB" id="A0A2U8BSR5"/>
<gene>
    <name evidence="7" type="ORF">Fsol_00576</name>
</gene>
<evidence type="ECO:0000256" key="5">
    <source>
        <dbReference type="RuleBase" id="RU004481"/>
    </source>
</evidence>
<dbReference type="Proteomes" id="UP000244519">
    <property type="component" value="Chromosome"/>
</dbReference>
<dbReference type="InterPro" id="IPR005225">
    <property type="entry name" value="Small_GTP-bd"/>
</dbReference>
<evidence type="ECO:0000256" key="2">
    <source>
        <dbReference type="ARBA" id="ARBA00020953"/>
    </source>
</evidence>
<feature type="domain" description="G" evidence="6">
    <location>
        <begin position="200"/>
        <end position="322"/>
    </location>
</feature>